<gene>
    <name evidence="1" type="ORF">FHS57_003178</name>
</gene>
<evidence type="ECO:0008006" key="3">
    <source>
        <dbReference type="Google" id="ProtNLM"/>
    </source>
</evidence>
<comment type="caution">
    <text evidence="1">The sequence shown here is derived from an EMBL/GenBank/DDBJ whole genome shotgun (WGS) entry which is preliminary data.</text>
</comment>
<evidence type="ECO:0000313" key="2">
    <source>
        <dbReference type="Proteomes" id="UP000541352"/>
    </source>
</evidence>
<dbReference type="InterPro" id="IPR036249">
    <property type="entry name" value="Thioredoxin-like_sf"/>
</dbReference>
<dbReference type="Proteomes" id="UP000541352">
    <property type="component" value="Unassembled WGS sequence"/>
</dbReference>
<evidence type="ECO:0000313" key="1">
    <source>
        <dbReference type="EMBL" id="MBB3839172.1"/>
    </source>
</evidence>
<dbReference type="RefSeq" id="WP_221225642.1">
    <property type="nucleotide sequence ID" value="NZ_JACIBY010000006.1"/>
</dbReference>
<dbReference type="AlphaFoldDB" id="A0A7W5ZP53"/>
<keyword evidence="2" id="KW-1185">Reference proteome</keyword>
<dbReference type="SUPFAM" id="SSF52833">
    <property type="entry name" value="Thioredoxin-like"/>
    <property type="match status" value="1"/>
</dbReference>
<sequence length="462" mass="53403">MKIQLETPEKNGRMVSLPNSQGVQRIVVVQEGKTAVVLRTVDSTGYLVTYQFQQMKKASLVFISYFKSETTLTMQNIFLTPNDTLVCLERKGRLVFEGKGSTVVINRFLQKYQLLERDSLQRRPLMRNVSEEIYRSLMRDIADRQWAEYQGLQRSIGDAQNAFVQAAIESQYYHRAAFYNATKDWTDDMFDDLQSIRQVESSPKKYREGLSPRLKLYIVPHEDAWMSSNYRSALLSFLGEKYVVDELAPKEPSKMMDFYNDADKALANLPKTREEILNLALAEKGFWTSESEKGPFIERFERDFPQSNHLPSIKMRYWKNIRMVVGTQIPSLPVFEQDSTSTTLQRLVGKKTLLLLWNTWEDSCQAALAAFGTLGQKIKQTNVQLATLCSKNRFESWKDALRSYPINKASEHHFYADYLLGDVLEAVFTTKRPLMVLLDKEGRYLDAGSPFDGQKISRWLKE</sequence>
<dbReference type="Gene3D" id="3.40.30.10">
    <property type="entry name" value="Glutaredoxin"/>
    <property type="match status" value="1"/>
</dbReference>
<proteinExistence type="predicted"/>
<reference evidence="1 2" key="1">
    <citation type="submission" date="2020-08" db="EMBL/GenBank/DDBJ databases">
        <title>Genomic Encyclopedia of Type Strains, Phase IV (KMG-IV): sequencing the most valuable type-strain genomes for metagenomic binning, comparative biology and taxonomic classification.</title>
        <authorList>
            <person name="Goeker M."/>
        </authorList>
    </citation>
    <scope>NUCLEOTIDE SEQUENCE [LARGE SCALE GENOMIC DNA]</scope>
    <source>
        <strain evidence="1 2">DSM 17976</strain>
    </source>
</reference>
<dbReference type="EMBL" id="JACIBY010000006">
    <property type="protein sequence ID" value="MBB3839172.1"/>
    <property type="molecule type" value="Genomic_DNA"/>
</dbReference>
<accession>A0A7W5ZP53</accession>
<protein>
    <recommendedName>
        <fullName evidence="3">Thioredoxin domain-containing protein</fullName>
    </recommendedName>
</protein>
<organism evidence="1 2">
    <name type="scientific">Runella defluvii</name>
    <dbReference type="NCBI Taxonomy" id="370973"/>
    <lineage>
        <taxon>Bacteria</taxon>
        <taxon>Pseudomonadati</taxon>
        <taxon>Bacteroidota</taxon>
        <taxon>Cytophagia</taxon>
        <taxon>Cytophagales</taxon>
        <taxon>Spirosomataceae</taxon>
        <taxon>Runella</taxon>
    </lineage>
</organism>
<name>A0A7W5ZP53_9BACT</name>